<organism evidence="7 8">
    <name type="scientific">Fibrobacter succinogenes</name>
    <name type="common">Bacteroides succinogenes</name>
    <dbReference type="NCBI Taxonomy" id="833"/>
    <lineage>
        <taxon>Bacteria</taxon>
        <taxon>Pseudomonadati</taxon>
        <taxon>Fibrobacterota</taxon>
        <taxon>Fibrobacteria</taxon>
        <taxon>Fibrobacterales</taxon>
        <taxon>Fibrobacteraceae</taxon>
        <taxon>Fibrobacter</taxon>
    </lineage>
</organism>
<keyword evidence="4" id="KW-0812">Transmembrane</keyword>
<dbReference type="GO" id="GO:0009279">
    <property type="term" value="C:cell outer membrane"/>
    <property type="evidence" value="ECO:0007669"/>
    <property type="project" value="UniProtKB-SubCell"/>
</dbReference>
<dbReference type="PANTHER" id="PTHR30069">
    <property type="entry name" value="TONB-DEPENDENT OUTER MEMBRANE RECEPTOR"/>
    <property type="match status" value="1"/>
</dbReference>
<dbReference type="InterPro" id="IPR036942">
    <property type="entry name" value="Beta-barrel_TonB_sf"/>
</dbReference>
<evidence type="ECO:0000256" key="5">
    <source>
        <dbReference type="ARBA" id="ARBA00023136"/>
    </source>
</evidence>
<comment type="subcellular location">
    <subcellularLocation>
        <location evidence="1">Cell outer membrane</location>
        <topology evidence="1">Multi-pass membrane protein</topology>
    </subcellularLocation>
</comment>
<dbReference type="PANTHER" id="PTHR30069:SF40">
    <property type="entry name" value="TONB-DEPENDENT RECEPTOR NMB0964-RELATED"/>
    <property type="match status" value="1"/>
</dbReference>
<dbReference type="GO" id="GO:0015344">
    <property type="term" value="F:siderophore uptake transmembrane transporter activity"/>
    <property type="evidence" value="ECO:0007669"/>
    <property type="project" value="TreeGrafter"/>
</dbReference>
<keyword evidence="2" id="KW-0813">Transport</keyword>
<evidence type="ECO:0000256" key="4">
    <source>
        <dbReference type="ARBA" id="ARBA00022692"/>
    </source>
</evidence>
<keyword evidence="3" id="KW-1134">Transmembrane beta strand</keyword>
<protein>
    <submittedName>
        <fullName evidence="7">Iron complex outermembrane recepter protein</fullName>
    </submittedName>
</protein>
<evidence type="ECO:0000313" key="8">
    <source>
        <dbReference type="Proteomes" id="UP000255423"/>
    </source>
</evidence>
<reference evidence="7 8" key="1">
    <citation type="submission" date="2017-08" db="EMBL/GenBank/DDBJ databases">
        <authorList>
            <person name="de Groot N.N."/>
        </authorList>
    </citation>
    <scope>NUCLEOTIDE SEQUENCE [LARGE SCALE GENOMIC DNA]</scope>
    <source>
        <strain evidence="7 8">HM2</strain>
    </source>
</reference>
<dbReference type="Gene3D" id="2.170.130.10">
    <property type="entry name" value="TonB-dependent receptor, plug domain"/>
    <property type="match status" value="1"/>
</dbReference>
<evidence type="ECO:0000256" key="2">
    <source>
        <dbReference type="ARBA" id="ARBA00022448"/>
    </source>
</evidence>
<gene>
    <name evidence="7" type="ORF">SAMN05661053_1789</name>
</gene>
<dbReference type="InterPro" id="IPR039426">
    <property type="entry name" value="TonB-dep_rcpt-like"/>
</dbReference>
<dbReference type="InterPro" id="IPR037066">
    <property type="entry name" value="Plug_dom_sf"/>
</dbReference>
<sequence length="671" mass="74266">MMNTNITTITNTSMIMNNTLIRAVMGSLLCGGFLHFSFAQEFIQDLGNSTVVAEQSSETILNGLREDEVLKDEKLDRKISTTIAETIKNEPDIAIRSMGPAAARPVIKGLSGSHVTLTEDGSFCGDMSATSPDHAVASEVLTAHKLRITRGPQILAQSFATAGGVIQVNHQDIPYDDSLFYGYIANYAETVQPGFATVISANTSVHGVSLKGEVSARNMGDMETSKGTLKNTDIENKSIAIGAAYSLERFKFGASFRSFNSDYGIPGGFIGGHPNGVDIELSKRDFTLQGLYIPAARPDTLNVIFRYNQYHHKEFETKKYVGAEFAVNQANLRIEKFIANSGPFFGIRLGTELDSRSVEMGGYVFTPPTNSYAASLFSIASLNGWDGLEITLSARLGGAFFRPHESVVADKDAIEDRNFALWAFAAEFSQIVAPGKFLTLDVFRITRAPTIEELYNQGPHLAAYTYERGYHKLDAESGYGAELEFRDYGEHFNWRASTHITWFLNHLAPRATGDTNWSQLLPIYQVSGDDALLMGASASIETSAEQGFYAQAGASYVCGFYQNENWSDMPQIPPFHFHAEMAYIWQHVRAGFNTEFALAQNRLDRYEQRTPGYITFGALLEFHWALTHTNYSIILRGDNLFNADVRNHLSRLKSVMPEKGRNISILAKVEI</sequence>
<keyword evidence="5" id="KW-0472">Membrane</keyword>
<name>A0A380S5A2_FIBSU</name>
<keyword evidence="6" id="KW-0998">Cell outer membrane</keyword>
<evidence type="ECO:0000256" key="6">
    <source>
        <dbReference type="ARBA" id="ARBA00023237"/>
    </source>
</evidence>
<evidence type="ECO:0000256" key="3">
    <source>
        <dbReference type="ARBA" id="ARBA00022452"/>
    </source>
</evidence>
<dbReference type="GO" id="GO:0044718">
    <property type="term" value="P:siderophore transmembrane transport"/>
    <property type="evidence" value="ECO:0007669"/>
    <property type="project" value="TreeGrafter"/>
</dbReference>
<dbReference type="Proteomes" id="UP000255423">
    <property type="component" value="Unassembled WGS sequence"/>
</dbReference>
<dbReference type="EMBL" id="UHJL01000002">
    <property type="protein sequence ID" value="SUQ24389.1"/>
    <property type="molecule type" value="Genomic_DNA"/>
</dbReference>
<dbReference type="SUPFAM" id="SSF56935">
    <property type="entry name" value="Porins"/>
    <property type="match status" value="1"/>
</dbReference>
<accession>A0A380S5A2</accession>
<evidence type="ECO:0000313" key="7">
    <source>
        <dbReference type="EMBL" id="SUQ24389.1"/>
    </source>
</evidence>
<dbReference type="Gene3D" id="2.40.170.20">
    <property type="entry name" value="TonB-dependent receptor, beta-barrel domain"/>
    <property type="match status" value="1"/>
</dbReference>
<dbReference type="AlphaFoldDB" id="A0A380S5A2"/>
<evidence type="ECO:0000256" key="1">
    <source>
        <dbReference type="ARBA" id="ARBA00004571"/>
    </source>
</evidence>
<proteinExistence type="predicted"/>